<comment type="caution">
    <text evidence="1">The sequence shown here is derived from an EMBL/GenBank/DDBJ whole genome shotgun (WGS) entry which is preliminary data.</text>
</comment>
<dbReference type="Proteomes" id="UP001500630">
    <property type="component" value="Unassembled WGS sequence"/>
</dbReference>
<accession>A0ABP6Z526</accession>
<keyword evidence="2" id="KW-1185">Reference proteome</keyword>
<proteinExistence type="predicted"/>
<dbReference type="RefSeq" id="WP_345572886.1">
    <property type="nucleotide sequence ID" value="NZ_BAABDQ010000033.1"/>
</dbReference>
<evidence type="ECO:0000313" key="1">
    <source>
        <dbReference type="EMBL" id="GAA3598805.1"/>
    </source>
</evidence>
<name>A0ABP6Z526_9ACTN</name>
<organism evidence="1 2">
    <name type="scientific">Nonomuraea rosea</name>
    <dbReference type="NCBI Taxonomy" id="638574"/>
    <lineage>
        <taxon>Bacteria</taxon>
        <taxon>Bacillati</taxon>
        <taxon>Actinomycetota</taxon>
        <taxon>Actinomycetes</taxon>
        <taxon>Streptosporangiales</taxon>
        <taxon>Streptosporangiaceae</taxon>
        <taxon>Nonomuraea</taxon>
    </lineage>
</organism>
<gene>
    <name evidence="1" type="ORF">GCM10022419_098060</name>
</gene>
<evidence type="ECO:0008006" key="3">
    <source>
        <dbReference type="Google" id="ProtNLM"/>
    </source>
</evidence>
<evidence type="ECO:0000313" key="2">
    <source>
        <dbReference type="Proteomes" id="UP001500630"/>
    </source>
</evidence>
<protein>
    <recommendedName>
        <fullName evidence="3">SH3 domain-containing protein</fullName>
    </recommendedName>
</protein>
<sequence length="186" mass="20148">MDKGVAPVDDPQEASGEFAIDEGMTMRSIIRFLLAVCVALPVFGSSPAGASSAADSWHRDPVPYVIHAGSVNGVWRNVARLGEGELYWTDYGARVTVSFWLKDFATDGYCAAGWVDEFGAEPVQTHTLLECNGVDKWVSVSLPSTGHRICQIIVRVGRQKSSGALPPQSSGPWYTRVGTWNNRDGC</sequence>
<reference evidence="2" key="1">
    <citation type="journal article" date="2019" name="Int. J. Syst. Evol. Microbiol.">
        <title>The Global Catalogue of Microorganisms (GCM) 10K type strain sequencing project: providing services to taxonomists for standard genome sequencing and annotation.</title>
        <authorList>
            <consortium name="The Broad Institute Genomics Platform"/>
            <consortium name="The Broad Institute Genome Sequencing Center for Infectious Disease"/>
            <person name="Wu L."/>
            <person name="Ma J."/>
        </authorList>
    </citation>
    <scope>NUCLEOTIDE SEQUENCE [LARGE SCALE GENOMIC DNA]</scope>
    <source>
        <strain evidence="2">JCM 17326</strain>
    </source>
</reference>
<dbReference type="EMBL" id="BAABDQ010000033">
    <property type="protein sequence ID" value="GAA3598805.1"/>
    <property type="molecule type" value="Genomic_DNA"/>
</dbReference>